<dbReference type="PANTHER" id="PTHR43640">
    <property type="entry name" value="OS07G0260300 PROTEIN"/>
    <property type="match status" value="1"/>
</dbReference>
<dbReference type="CDD" id="cd02969">
    <property type="entry name" value="PRX_like1"/>
    <property type="match status" value="1"/>
</dbReference>
<protein>
    <submittedName>
        <fullName evidence="2">Putative thiol-disulfide isomerase</fullName>
    </submittedName>
</protein>
<dbReference type="PANTHER" id="PTHR43640:SF1">
    <property type="entry name" value="THIOREDOXIN-DEPENDENT PEROXIREDOXIN"/>
    <property type="match status" value="1"/>
</dbReference>
<dbReference type="GO" id="GO:0016491">
    <property type="term" value="F:oxidoreductase activity"/>
    <property type="evidence" value="ECO:0007669"/>
    <property type="project" value="InterPro"/>
</dbReference>
<dbReference type="Proteomes" id="UP000054761">
    <property type="component" value="Unassembled WGS sequence"/>
</dbReference>
<dbReference type="InterPro" id="IPR047262">
    <property type="entry name" value="PRX-like1"/>
</dbReference>
<dbReference type="GO" id="GO:0016853">
    <property type="term" value="F:isomerase activity"/>
    <property type="evidence" value="ECO:0007669"/>
    <property type="project" value="UniProtKB-KW"/>
</dbReference>
<reference evidence="2 3" key="1">
    <citation type="submission" date="2015-11" db="EMBL/GenBank/DDBJ databases">
        <title>Genomic analysis of 38 Legionella species identifies large and diverse effector repertoires.</title>
        <authorList>
            <person name="Burstein D."/>
            <person name="Amaro F."/>
            <person name="Zusman T."/>
            <person name="Lifshitz Z."/>
            <person name="Cohen O."/>
            <person name="Gilbert J.A."/>
            <person name="Pupko T."/>
            <person name="Shuman H.A."/>
            <person name="Segal G."/>
        </authorList>
    </citation>
    <scope>NUCLEOTIDE SEQUENCE [LARGE SCALE GENOMIC DNA]</scope>
    <source>
        <strain evidence="2 3">Bercovier 4</strain>
    </source>
</reference>
<dbReference type="GO" id="GO:0016209">
    <property type="term" value="F:antioxidant activity"/>
    <property type="evidence" value="ECO:0007669"/>
    <property type="project" value="InterPro"/>
</dbReference>
<evidence type="ECO:0000313" key="3">
    <source>
        <dbReference type="Proteomes" id="UP000054761"/>
    </source>
</evidence>
<organism evidence="2 3">
    <name type="scientific">Legionella israelensis</name>
    <dbReference type="NCBI Taxonomy" id="454"/>
    <lineage>
        <taxon>Bacteria</taxon>
        <taxon>Pseudomonadati</taxon>
        <taxon>Pseudomonadota</taxon>
        <taxon>Gammaproteobacteria</taxon>
        <taxon>Legionellales</taxon>
        <taxon>Legionellaceae</taxon>
        <taxon>Legionella</taxon>
    </lineage>
</organism>
<keyword evidence="2" id="KW-0413">Isomerase</keyword>
<dbReference type="STRING" id="454.Lisr_1350"/>
<evidence type="ECO:0000313" key="2">
    <source>
        <dbReference type="EMBL" id="KTD23669.1"/>
    </source>
</evidence>
<feature type="domain" description="Thioredoxin" evidence="1">
    <location>
        <begin position="9"/>
        <end position="165"/>
    </location>
</feature>
<dbReference type="RefSeq" id="WP_058501703.1">
    <property type="nucleotide sequence ID" value="NZ_CAAAJA010000003.1"/>
</dbReference>
<dbReference type="SUPFAM" id="SSF52833">
    <property type="entry name" value="Thioredoxin-like"/>
    <property type="match status" value="1"/>
</dbReference>
<dbReference type="InterPro" id="IPR036249">
    <property type="entry name" value="Thioredoxin-like_sf"/>
</dbReference>
<dbReference type="EMBL" id="LNYH01000070">
    <property type="protein sequence ID" value="KTD23669.1"/>
    <property type="molecule type" value="Genomic_DNA"/>
</dbReference>
<gene>
    <name evidence="2" type="ORF">Lisr_1350</name>
</gene>
<proteinExistence type="predicted"/>
<keyword evidence="3" id="KW-1185">Reference proteome</keyword>
<dbReference type="PROSITE" id="PS51352">
    <property type="entry name" value="THIOREDOXIN_2"/>
    <property type="match status" value="1"/>
</dbReference>
<dbReference type="InterPro" id="IPR013766">
    <property type="entry name" value="Thioredoxin_domain"/>
</dbReference>
<dbReference type="OrthoDB" id="9809746at2"/>
<dbReference type="AlphaFoldDB" id="A0A0W0VUK8"/>
<dbReference type="InterPro" id="IPR000866">
    <property type="entry name" value="AhpC/TSA"/>
</dbReference>
<name>A0A0W0VUK8_9GAMM</name>
<comment type="caution">
    <text evidence="2">The sequence shown here is derived from an EMBL/GenBank/DDBJ whole genome shotgun (WGS) entry which is preliminary data.</text>
</comment>
<accession>A0A0W0VUK8</accession>
<evidence type="ECO:0000259" key="1">
    <source>
        <dbReference type="PROSITE" id="PS51352"/>
    </source>
</evidence>
<dbReference type="PATRIC" id="fig|454.4.peg.1457"/>
<dbReference type="Pfam" id="PF00578">
    <property type="entry name" value="AhpC-TSA"/>
    <property type="match status" value="1"/>
</dbReference>
<dbReference type="Gene3D" id="3.40.30.10">
    <property type="entry name" value="Glutaredoxin"/>
    <property type="match status" value="1"/>
</dbReference>
<sequence length="186" mass="21142">MVKTASNMLKLGTKAPEFNLTDVTSGKKISLIQYAGKKATVIMFICNHCPYVKYINSELSHLAHEYMNEDIRFIAINSNDVEQYPDDSPEKMRETAKINNYPFPYLFDESQEVAAAYHAACTPDFYIFDKNLELVYRGQFDDSRPGNNVPVTGQSIRDALNSILNDEAVDELQKPSLGCNIKWKKE</sequence>